<dbReference type="InterPro" id="IPR013786">
    <property type="entry name" value="AcylCoA_DH/ox_N"/>
</dbReference>
<evidence type="ECO:0000259" key="6">
    <source>
        <dbReference type="Pfam" id="PF00441"/>
    </source>
</evidence>
<evidence type="ECO:0000259" key="7">
    <source>
        <dbReference type="Pfam" id="PF02770"/>
    </source>
</evidence>
<dbReference type="GO" id="GO:0050660">
    <property type="term" value="F:flavin adenine dinucleotide binding"/>
    <property type="evidence" value="ECO:0007669"/>
    <property type="project" value="InterPro"/>
</dbReference>
<proteinExistence type="inferred from homology"/>
<dbReference type="Gene3D" id="1.10.540.10">
    <property type="entry name" value="Acyl-CoA dehydrogenase/oxidase, N-terminal domain"/>
    <property type="match status" value="1"/>
</dbReference>
<dbReference type="Pfam" id="PF02771">
    <property type="entry name" value="Acyl-CoA_dh_N"/>
    <property type="match status" value="1"/>
</dbReference>
<evidence type="ECO:0000259" key="9">
    <source>
        <dbReference type="Pfam" id="PF12806"/>
    </source>
</evidence>
<dbReference type="Pfam" id="PF12806">
    <property type="entry name" value="Acyl-CoA_dh_C"/>
    <property type="match status" value="1"/>
</dbReference>
<dbReference type="SUPFAM" id="SSF56645">
    <property type="entry name" value="Acyl-CoA dehydrogenase NM domain-like"/>
    <property type="match status" value="1"/>
</dbReference>
<dbReference type="InterPro" id="IPR052166">
    <property type="entry name" value="Diverse_Acyl-CoA_DH"/>
</dbReference>
<comment type="caution">
    <text evidence="10">The sequence shown here is derived from an EMBL/GenBank/DDBJ whole genome shotgun (WGS) entry which is preliminary data.</text>
</comment>
<dbReference type="Pfam" id="PF02770">
    <property type="entry name" value="Acyl-CoA_dh_M"/>
    <property type="match status" value="1"/>
</dbReference>
<reference evidence="10 11" key="1">
    <citation type="submission" date="2020-08" db="EMBL/GenBank/DDBJ databases">
        <title>Genomic Encyclopedia of Type Strains, Phase IV (KMG-IV): sequencing the most valuable type-strain genomes for metagenomic binning, comparative biology and taxonomic classification.</title>
        <authorList>
            <person name="Goeker M."/>
        </authorList>
    </citation>
    <scope>NUCLEOTIDE SEQUENCE [LARGE SCALE GENOMIC DNA]</scope>
    <source>
        <strain evidence="10 11">DSM 11099</strain>
    </source>
</reference>
<dbReference type="EMBL" id="JACHEU010000006">
    <property type="protein sequence ID" value="MBB6014571.1"/>
    <property type="molecule type" value="Genomic_DNA"/>
</dbReference>
<organism evidence="10 11">
    <name type="scientific">Aquamicrobium lusatiense</name>
    <dbReference type="NCBI Taxonomy" id="89772"/>
    <lineage>
        <taxon>Bacteria</taxon>
        <taxon>Pseudomonadati</taxon>
        <taxon>Pseudomonadota</taxon>
        <taxon>Alphaproteobacteria</taxon>
        <taxon>Hyphomicrobiales</taxon>
        <taxon>Phyllobacteriaceae</taxon>
        <taxon>Aquamicrobium</taxon>
    </lineage>
</organism>
<dbReference type="Gene3D" id="2.40.110.10">
    <property type="entry name" value="Butyryl-CoA Dehydrogenase, subunit A, domain 2"/>
    <property type="match status" value="1"/>
</dbReference>
<evidence type="ECO:0000256" key="1">
    <source>
        <dbReference type="ARBA" id="ARBA00001974"/>
    </source>
</evidence>
<feature type="domain" description="Acyl-CoA dehydrogenase/oxidase N-terminal" evidence="8">
    <location>
        <begin position="46"/>
        <end position="157"/>
    </location>
</feature>
<dbReference type="InterPro" id="IPR009075">
    <property type="entry name" value="AcylCo_DH/oxidase_C"/>
</dbReference>
<dbReference type="RefSeq" id="WP_183832825.1">
    <property type="nucleotide sequence ID" value="NZ_JACHEU010000006.1"/>
</dbReference>
<keyword evidence="4 5" id="KW-0274">FAD</keyword>
<gene>
    <name evidence="10" type="ORF">HNR59_003966</name>
</gene>
<comment type="cofactor">
    <cofactor evidence="1 5">
        <name>FAD</name>
        <dbReference type="ChEBI" id="CHEBI:57692"/>
    </cofactor>
</comment>
<dbReference type="AlphaFoldDB" id="A0A7W9S5P9"/>
<keyword evidence="5" id="KW-0560">Oxidoreductase</keyword>
<evidence type="ECO:0000256" key="5">
    <source>
        <dbReference type="RuleBase" id="RU362125"/>
    </source>
</evidence>
<evidence type="ECO:0000259" key="8">
    <source>
        <dbReference type="Pfam" id="PF02771"/>
    </source>
</evidence>
<dbReference type="PANTHER" id="PTHR42803:SF3">
    <property type="entry name" value="ACYL-COA DEHYDROGENASE-RELATED"/>
    <property type="match status" value="1"/>
</dbReference>
<evidence type="ECO:0000256" key="3">
    <source>
        <dbReference type="ARBA" id="ARBA00022630"/>
    </source>
</evidence>
<feature type="domain" description="Acyl-CoA oxidase/dehydrogenase middle" evidence="7">
    <location>
        <begin position="163"/>
        <end position="273"/>
    </location>
</feature>
<dbReference type="Gene3D" id="1.20.140.10">
    <property type="entry name" value="Butyryl-CoA Dehydrogenase, subunit A, domain 3"/>
    <property type="match status" value="1"/>
</dbReference>
<name>A0A7W9S5P9_9HYPH</name>
<dbReference type="InterPro" id="IPR036250">
    <property type="entry name" value="AcylCo_DH-like_C"/>
</dbReference>
<evidence type="ECO:0000313" key="11">
    <source>
        <dbReference type="Proteomes" id="UP000533306"/>
    </source>
</evidence>
<dbReference type="SUPFAM" id="SSF47203">
    <property type="entry name" value="Acyl-CoA dehydrogenase C-terminal domain-like"/>
    <property type="match status" value="1"/>
</dbReference>
<dbReference type="InterPro" id="IPR037069">
    <property type="entry name" value="AcylCoA_DH/ox_N_sf"/>
</dbReference>
<feature type="domain" description="Acetyl-CoA dehydrogenase-like C-terminal" evidence="9">
    <location>
        <begin position="477"/>
        <end position="572"/>
    </location>
</feature>
<comment type="similarity">
    <text evidence="2 5">Belongs to the acyl-CoA dehydrogenase family.</text>
</comment>
<dbReference type="PANTHER" id="PTHR42803">
    <property type="entry name" value="ACYL-COA DEHYDROGENASE"/>
    <property type="match status" value="1"/>
</dbReference>
<keyword evidence="11" id="KW-1185">Reference proteome</keyword>
<dbReference type="InterPro" id="IPR025878">
    <property type="entry name" value="Acyl-CoA_dh-like_C_dom"/>
</dbReference>
<feature type="domain" description="Acyl-CoA dehydrogenase/oxidase C-terminal" evidence="6">
    <location>
        <begin position="296"/>
        <end position="457"/>
    </location>
</feature>
<dbReference type="InterPro" id="IPR006091">
    <property type="entry name" value="Acyl-CoA_Oxase/DH_mid-dom"/>
</dbReference>
<dbReference type="Proteomes" id="UP000533306">
    <property type="component" value="Unassembled WGS sequence"/>
</dbReference>
<dbReference type="GO" id="GO:0016627">
    <property type="term" value="F:oxidoreductase activity, acting on the CH-CH group of donors"/>
    <property type="evidence" value="ECO:0007669"/>
    <property type="project" value="InterPro"/>
</dbReference>
<evidence type="ECO:0000313" key="10">
    <source>
        <dbReference type="EMBL" id="MBB6014571.1"/>
    </source>
</evidence>
<sequence length="590" mass="63178">MTDTLLPADLVDFLLFDWLELESLLSRPRFADHDRESVSALLGLADRIAREEFLPHYKTADQVEPRLTAEGDVEVLPQAGEALRAYAEAGFMAAPFATGHGGLGLPELVHMAATGSFFAANVTTAGYAMLTVGNARLLVHNASPAQIEAFVPKQLDGSAFGTMCLSEPQAGSSLADVRTRAVAEGQDELGARYRLTGNKMWISGGDQNISATIHHLVLAKIPDADGTLPEGTRGLSLFLVPKHLPGGERNDIAVAGLNHKMGYRGTSNCLLNFGEGTRFRPGGQAGAVGWLVGKPGQGLAIMFHMMNEARLGVGMGAASIAMRAQALSVEYARTRLQGRIDPAGAPVAIAAHADVARMLTRQRAIAEAALSIILFCARLVDDRDTAETPEARARADRLLGLLTPAAKTWTSEWGLEVNSIAIQIHGGYGYTRDFDVEQLYRDQRLNPIHEGTTGIQGLDFVGRKLLKEGGAGLEMLAERVARTLERAKGQGLAGEGQALSAAWDKFLAVREALPMLPRAHWMGVATEVLDGFGTTLAAWMLLDQALVAGSDERRILAQFFIASELPRAHRGFDLALGNPVPLLDFTGDAP</sequence>
<accession>A0A7W9S5P9</accession>
<dbReference type="InterPro" id="IPR046373">
    <property type="entry name" value="Acyl-CoA_Oxase/DH_mid-dom_sf"/>
</dbReference>
<dbReference type="Pfam" id="PF00441">
    <property type="entry name" value="Acyl-CoA_dh_1"/>
    <property type="match status" value="1"/>
</dbReference>
<keyword evidence="3 5" id="KW-0285">Flavoprotein</keyword>
<protein>
    <submittedName>
        <fullName evidence="10">Alkylation response protein AidB-like acyl-CoA dehydrogenase</fullName>
    </submittedName>
</protein>
<evidence type="ECO:0000256" key="2">
    <source>
        <dbReference type="ARBA" id="ARBA00009347"/>
    </source>
</evidence>
<evidence type="ECO:0000256" key="4">
    <source>
        <dbReference type="ARBA" id="ARBA00022827"/>
    </source>
</evidence>
<dbReference type="InterPro" id="IPR009100">
    <property type="entry name" value="AcylCoA_DH/oxidase_NM_dom_sf"/>
</dbReference>